<feature type="domain" description="APS kinase" evidence="7">
    <location>
        <begin position="134"/>
        <end position="283"/>
    </location>
</feature>
<evidence type="ECO:0000259" key="7">
    <source>
        <dbReference type="Pfam" id="PF01583"/>
    </source>
</evidence>
<evidence type="ECO:0000256" key="3">
    <source>
        <dbReference type="ARBA" id="ARBA00022741"/>
    </source>
</evidence>
<proteinExistence type="inferred from homology"/>
<dbReference type="InterPro" id="IPR027417">
    <property type="entry name" value="P-loop_NTPase"/>
</dbReference>
<comment type="pathway">
    <text evidence="6">Sulfur metabolism; hydrogen sulfide biosynthesis; sulfite from sulfate: step 2/3.</text>
</comment>
<sequence length="316" mass="34629">MHRWGVSKAPFWCNRAVVSLPSTQGGVSRDKLWANSVHYVAAGFHLQYAKQGMFGASCCYYPKSLIGAVIPERLQRCASYASSSASEVYTLSSVVLFPQGVAMSGAMAQSSPNHITWHEGCVELEKRESLLGQKGCIVWITGLSGSGKSTLACAVEHCLMAKGKLSYVLDGDNIRHGLSKNLGFSAADREENIRRIGEVAKLFADAGLITIVSFISPYKKDRAFARSLVQQGKFLEVYMKVPLDVCEKRDCKGLYKLSRAGVLKGFTGVDDPYEVPENPEIEIEATNATGEFISVDYMAHILITYLEENGFLKGPY</sequence>
<keyword evidence="4 6" id="KW-0418">Kinase</keyword>
<dbReference type="InterPro" id="IPR002891">
    <property type="entry name" value="APS"/>
</dbReference>
<keyword evidence="5 6" id="KW-0067">ATP-binding</keyword>
<accession>A0ABP1B295</accession>
<name>A0ABP1B295_9BRYO</name>
<keyword evidence="2 6" id="KW-0808">Transferase</keyword>
<evidence type="ECO:0000256" key="2">
    <source>
        <dbReference type="ARBA" id="ARBA00022679"/>
    </source>
</evidence>
<keyword evidence="3 6" id="KW-0547">Nucleotide-binding</keyword>
<evidence type="ECO:0000313" key="8">
    <source>
        <dbReference type="EMBL" id="CAK9868996.1"/>
    </source>
</evidence>
<dbReference type="EMBL" id="OZ023719">
    <property type="protein sequence ID" value="CAK9868996.1"/>
    <property type="molecule type" value="Genomic_DNA"/>
</dbReference>
<dbReference type="SUPFAM" id="SSF52540">
    <property type="entry name" value="P-loop containing nucleoside triphosphate hydrolases"/>
    <property type="match status" value="1"/>
</dbReference>
<comment type="catalytic activity">
    <reaction evidence="6">
        <text>adenosine 5'-phosphosulfate + ATP = 3'-phosphoadenylyl sulfate + ADP + H(+)</text>
        <dbReference type="Rhea" id="RHEA:24152"/>
        <dbReference type="ChEBI" id="CHEBI:15378"/>
        <dbReference type="ChEBI" id="CHEBI:30616"/>
        <dbReference type="ChEBI" id="CHEBI:58243"/>
        <dbReference type="ChEBI" id="CHEBI:58339"/>
        <dbReference type="ChEBI" id="CHEBI:456216"/>
        <dbReference type="EC" id="2.7.1.25"/>
    </reaction>
</comment>
<organism evidence="8 9">
    <name type="scientific">Sphagnum jensenii</name>
    <dbReference type="NCBI Taxonomy" id="128206"/>
    <lineage>
        <taxon>Eukaryota</taxon>
        <taxon>Viridiplantae</taxon>
        <taxon>Streptophyta</taxon>
        <taxon>Embryophyta</taxon>
        <taxon>Bryophyta</taxon>
        <taxon>Sphagnophytina</taxon>
        <taxon>Sphagnopsida</taxon>
        <taxon>Sphagnales</taxon>
        <taxon>Sphagnaceae</taxon>
        <taxon>Sphagnum</taxon>
    </lineage>
</organism>
<evidence type="ECO:0000256" key="4">
    <source>
        <dbReference type="ARBA" id="ARBA00022777"/>
    </source>
</evidence>
<dbReference type="CDD" id="cd02027">
    <property type="entry name" value="APSK"/>
    <property type="match status" value="1"/>
</dbReference>
<dbReference type="Proteomes" id="UP001497522">
    <property type="component" value="Chromosome 18"/>
</dbReference>
<evidence type="ECO:0000256" key="5">
    <source>
        <dbReference type="ARBA" id="ARBA00022840"/>
    </source>
</evidence>
<evidence type="ECO:0000256" key="6">
    <source>
        <dbReference type="RuleBase" id="RU004347"/>
    </source>
</evidence>
<gene>
    <name evidence="8" type="ORF">CSSPJE1EN2_LOCUS11852</name>
</gene>
<dbReference type="EC" id="2.7.1.25" evidence="1 6"/>
<dbReference type="NCBIfam" id="TIGR00455">
    <property type="entry name" value="apsK"/>
    <property type="match status" value="1"/>
</dbReference>
<dbReference type="Pfam" id="PF01583">
    <property type="entry name" value="APS_kinase"/>
    <property type="match status" value="1"/>
</dbReference>
<dbReference type="PANTHER" id="PTHR11055">
    <property type="entry name" value="BIFUNCTIONAL 3'-PHOSPHOADENOSINE 5'-PHOSPHOSULFATE SYNTHASE"/>
    <property type="match status" value="1"/>
</dbReference>
<dbReference type="HAMAP" id="MF_00065">
    <property type="entry name" value="Adenylyl_sulf_kinase"/>
    <property type="match status" value="1"/>
</dbReference>
<keyword evidence="9" id="KW-1185">Reference proteome</keyword>
<protein>
    <recommendedName>
        <fullName evidence="1 6">Adenylyl-sulfate kinase</fullName>
        <ecNumber evidence="1 6">2.7.1.25</ecNumber>
    </recommendedName>
</protein>
<dbReference type="PANTHER" id="PTHR11055:SF1">
    <property type="entry name" value="PAPS SYNTHETASE, ISOFORM D"/>
    <property type="match status" value="1"/>
</dbReference>
<reference evidence="8" key="1">
    <citation type="submission" date="2024-03" db="EMBL/GenBank/DDBJ databases">
        <authorList>
            <consortium name="ELIXIR-Norway"/>
            <consortium name="Elixir Norway"/>
        </authorList>
    </citation>
    <scope>NUCLEOTIDE SEQUENCE</scope>
</reference>
<evidence type="ECO:0000313" key="9">
    <source>
        <dbReference type="Proteomes" id="UP001497522"/>
    </source>
</evidence>
<dbReference type="NCBIfam" id="NF003013">
    <property type="entry name" value="PRK03846.1"/>
    <property type="match status" value="1"/>
</dbReference>
<comment type="function">
    <text evidence="6">Catalyzes the synthesis of activated sulfate.</text>
</comment>
<dbReference type="Gene3D" id="3.40.50.300">
    <property type="entry name" value="P-loop containing nucleotide triphosphate hydrolases"/>
    <property type="match status" value="1"/>
</dbReference>
<dbReference type="InterPro" id="IPR059117">
    <property type="entry name" value="APS_kinase_dom"/>
</dbReference>
<evidence type="ECO:0000256" key="1">
    <source>
        <dbReference type="ARBA" id="ARBA00012121"/>
    </source>
</evidence>
<comment type="similarity">
    <text evidence="6">Belongs to the APS kinase family.</text>
</comment>